<dbReference type="PRINTS" id="PR00778">
    <property type="entry name" value="HTHARSR"/>
</dbReference>
<keyword evidence="3" id="KW-0804">Transcription</keyword>
<evidence type="ECO:0000256" key="1">
    <source>
        <dbReference type="ARBA" id="ARBA00023015"/>
    </source>
</evidence>
<dbReference type="PROSITE" id="PS50987">
    <property type="entry name" value="HTH_ARSR_2"/>
    <property type="match status" value="1"/>
</dbReference>
<dbReference type="NCBIfam" id="NF033788">
    <property type="entry name" value="HTH_metalloreg"/>
    <property type="match status" value="1"/>
</dbReference>
<evidence type="ECO:0000313" key="5">
    <source>
        <dbReference type="EMBL" id="ALN82849.1"/>
    </source>
</evidence>
<proteinExistence type="predicted"/>
<accession>A0A0S2FH98</accession>
<dbReference type="Pfam" id="PF12840">
    <property type="entry name" value="HTH_20"/>
    <property type="match status" value="1"/>
</dbReference>
<dbReference type="AlphaFoldDB" id="A0A0S2FH98"/>
<dbReference type="RefSeq" id="WP_057919457.1">
    <property type="nucleotide sequence ID" value="NZ_CP011129.1"/>
</dbReference>
<evidence type="ECO:0000313" key="6">
    <source>
        <dbReference type="Proteomes" id="UP000060787"/>
    </source>
</evidence>
<dbReference type="Gene3D" id="1.10.10.10">
    <property type="entry name" value="Winged helix-like DNA-binding domain superfamily/Winged helix DNA-binding domain"/>
    <property type="match status" value="1"/>
</dbReference>
<gene>
    <name evidence="5" type="ORF">LA76x_4746</name>
</gene>
<dbReference type="InterPro" id="IPR051011">
    <property type="entry name" value="Metal_resp_trans_reg"/>
</dbReference>
<dbReference type="PANTHER" id="PTHR43132:SF2">
    <property type="entry name" value="ARSENICAL RESISTANCE OPERON REPRESSOR ARSR-RELATED"/>
    <property type="match status" value="1"/>
</dbReference>
<dbReference type="Proteomes" id="UP000060787">
    <property type="component" value="Chromosome"/>
</dbReference>
<evidence type="ECO:0000256" key="3">
    <source>
        <dbReference type="ARBA" id="ARBA00023163"/>
    </source>
</evidence>
<evidence type="ECO:0000259" key="4">
    <source>
        <dbReference type="PROSITE" id="PS50987"/>
    </source>
</evidence>
<dbReference type="EMBL" id="CP011129">
    <property type="protein sequence ID" value="ALN82849.1"/>
    <property type="molecule type" value="Genomic_DNA"/>
</dbReference>
<dbReference type="GO" id="GO:0003677">
    <property type="term" value="F:DNA binding"/>
    <property type="evidence" value="ECO:0007669"/>
    <property type="project" value="UniProtKB-KW"/>
</dbReference>
<dbReference type="InterPro" id="IPR011991">
    <property type="entry name" value="ArsR-like_HTH"/>
</dbReference>
<dbReference type="CDD" id="cd00090">
    <property type="entry name" value="HTH_ARSR"/>
    <property type="match status" value="1"/>
</dbReference>
<dbReference type="eggNOG" id="COG0640">
    <property type="taxonomic scope" value="Bacteria"/>
</dbReference>
<reference evidence="5 6" key="1">
    <citation type="journal article" date="2015" name="BMC Genomics">
        <title>Comparative genomics and metabolic profiling of the genus Lysobacter.</title>
        <authorList>
            <person name="de Bruijn I."/>
            <person name="Cheng X."/>
            <person name="de Jager V."/>
            <person name="Exposito R.G."/>
            <person name="Watrous J."/>
            <person name="Patel N."/>
            <person name="Postma J."/>
            <person name="Dorrestein P.C."/>
            <person name="Kobayashi D."/>
            <person name="Raaijmakers J.M."/>
        </authorList>
    </citation>
    <scope>NUCLEOTIDE SEQUENCE [LARGE SCALE GENOMIC DNA]</scope>
    <source>
        <strain evidence="5 6">76</strain>
    </source>
</reference>
<keyword evidence="2" id="KW-0238">DNA-binding</keyword>
<dbReference type="STRING" id="84531.LA76x_4746"/>
<protein>
    <submittedName>
        <fullName evidence="5">Bacterial regulatory, arsR family protein</fullName>
    </submittedName>
</protein>
<dbReference type="PATRIC" id="fig|84531.7.peg.3748"/>
<keyword evidence="1" id="KW-0805">Transcription regulation</keyword>
<dbReference type="OrthoDB" id="5297460at2"/>
<dbReference type="SUPFAM" id="SSF46785">
    <property type="entry name" value="Winged helix' DNA-binding domain"/>
    <property type="match status" value="1"/>
</dbReference>
<organism evidence="5 6">
    <name type="scientific">Lysobacter antibioticus</name>
    <dbReference type="NCBI Taxonomy" id="84531"/>
    <lineage>
        <taxon>Bacteria</taxon>
        <taxon>Pseudomonadati</taxon>
        <taxon>Pseudomonadota</taxon>
        <taxon>Gammaproteobacteria</taxon>
        <taxon>Lysobacterales</taxon>
        <taxon>Lysobacteraceae</taxon>
        <taxon>Lysobacter</taxon>
    </lineage>
</organism>
<feature type="domain" description="HTH arsR-type" evidence="4">
    <location>
        <begin position="1"/>
        <end position="95"/>
    </location>
</feature>
<dbReference type="PANTHER" id="PTHR43132">
    <property type="entry name" value="ARSENICAL RESISTANCE OPERON REPRESSOR ARSR-RELATED"/>
    <property type="match status" value="1"/>
</dbReference>
<dbReference type="SMART" id="SM00418">
    <property type="entry name" value="HTH_ARSR"/>
    <property type="match status" value="1"/>
</dbReference>
<dbReference type="InterPro" id="IPR036390">
    <property type="entry name" value="WH_DNA-bd_sf"/>
</dbReference>
<dbReference type="InterPro" id="IPR001845">
    <property type="entry name" value="HTH_ArsR_DNA-bd_dom"/>
</dbReference>
<name>A0A0S2FH98_LYSAN</name>
<dbReference type="KEGG" id="lab:LA76x_4746"/>
<sequence>MEINQATTALAALGQSTRLSIFRLLVEAGPAGRMAGEIAEALALPGATLSFHLKELSAAGLVQGESQGRYICYRADFGAMNGLIEFLTRNCCGGQPQQCAPAACDPQAGSCASPKQAQA</sequence>
<evidence type="ECO:0000256" key="2">
    <source>
        <dbReference type="ARBA" id="ARBA00023125"/>
    </source>
</evidence>
<dbReference type="KEGG" id="laq:GLA29479_3824"/>
<dbReference type="InterPro" id="IPR036388">
    <property type="entry name" value="WH-like_DNA-bd_sf"/>
</dbReference>
<dbReference type="GO" id="GO:0003700">
    <property type="term" value="F:DNA-binding transcription factor activity"/>
    <property type="evidence" value="ECO:0007669"/>
    <property type="project" value="InterPro"/>
</dbReference>
<keyword evidence="6" id="KW-1185">Reference proteome</keyword>